<dbReference type="GeneID" id="95802085"/>
<gene>
    <name evidence="1" type="ORF">GA0070610_2271</name>
</gene>
<accession>A0A1C5G815</accession>
<sequence>MSERDLPALTRAEQELVERYLRVVDLVARLNPARDSGHFDPLGCVLAAQALAAEARAIAAVAELMRERGETELHAGTLARAMRAMDGERRTARVALPPAS</sequence>
<keyword evidence="2" id="KW-1185">Reference proteome</keyword>
<dbReference type="AlphaFoldDB" id="A0A1C5G815"/>
<reference evidence="1 2" key="1">
    <citation type="submission" date="2016-06" db="EMBL/GenBank/DDBJ databases">
        <authorList>
            <person name="Kjaerup R.B."/>
            <person name="Dalgaard T.S."/>
            <person name="Juul-Madsen H.R."/>
        </authorList>
    </citation>
    <scope>NUCLEOTIDE SEQUENCE [LARGE SCALE GENOMIC DNA]</scope>
    <source>
        <strain evidence="1 2">DSM 43913</strain>
    </source>
</reference>
<evidence type="ECO:0000313" key="1">
    <source>
        <dbReference type="EMBL" id="SCG16019.1"/>
    </source>
</evidence>
<evidence type="ECO:0000313" key="2">
    <source>
        <dbReference type="Proteomes" id="UP000198251"/>
    </source>
</evidence>
<dbReference type="Proteomes" id="UP000198251">
    <property type="component" value="Chromosome I"/>
</dbReference>
<dbReference type="EMBL" id="LT607733">
    <property type="protein sequence ID" value="SCG16019.1"/>
    <property type="molecule type" value="Genomic_DNA"/>
</dbReference>
<protein>
    <submittedName>
        <fullName evidence="1">Uncharacterized protein</fullName>
    </submittedName>
</protein>
<name>A0A1C5G815_MICEH</name>
<organism evidence="1 2">
    <name type="scientific">Micromonospora echinofusca</name>
    <dbReference type="NCBI Taxonomy" id="47858"/>
    <lineage>
        <taxon>Bacteria</taxon>
        <taxon>Bacillati</taxon>
        <taxon>Actinomycetota</taxon>
        <taxon>Actinomycetes</taxon>
        <taxon>Micromonosporales</taxon>
        <taxon>Micromonosporaceae</taxon>
        <taxon>Micromonospora</taxon>
    </lineage>
</organism>
<dbReference type="RefSeq" id="WP_088999966.1">
    <property type="nucleotide sequence ID" value="NZ_JBFAAC010000005.1"/>
</dbReference>
<proteinExistence type="predicted"/>